<dbReference type="PRINTS" id="PR00196">
    <property type="entry name" value="ANNEXIN"/>
</dbReference>
<evidence type="ECO:0000313" key="9">
    <source>
        <dbReference type="Proteomes" id="UP001157418"/>
    </source>
</evidence>
<dbReference type="Pfam" id="PF00191">
    <property type="entry name" value="Annexin"/>
    <property type="match status" value="4"/>
</dbReference>
<feature type="binding site" evidence="6">
    <location>
        <position position="63"/>
    </location>
    <ligand>
        <name>Ca(2+)</name>
        <dbReference type="ChEBI" id="CHEBI:29108"/>
        <label>1</label>
    </ligand>
</feature>
<dbReference type="GO" id="GO:0009409">
    <property type="term" value="P:response to cold"/>
    <property type="evidence" value="ECO:0007669"/>
    <property type="project" value="TreeGrafter"/>
</dbReference>
<comment type="caution">
    <text evidence="8">The sequence shown here is derived from an EMBL/GenBank/DDBJ whole genome shotgun (WGS) entry which is preliminary data.</text>
</comment>
<dbReference type="EMBL" id="CAKMRJ010005745">
    <property type="protein sequence ID" value="CAH1454115.1"/>
    <property type="molecule type" value="Genomic_DNA"/>
</dbReference>
<evidence type="ECO:0000256" key="2">
    <source>
        <dbReference type="ARBA" id="ARBA00022737"/>
    </source>
</evidence>
<dbReference type="PROSITE" id="PS51897">
    <property type="entry name" value="ANNEXIN_2"/>
    <property type="match status" value="4"/>
</dbReference>
<keyword evidence="2 7" id="KW-0677">Repeat</keyword>
<gene>
    <name evidence="8" type="ORF">LVIROSA_LOCUS39308</name>
</gene>
<feature type="binding site" evidence="6">
    <location>
        <position position="67"/>
    </location>
    <ligand>
        <name>Ca(2+)</name>
        <dbReference type="ChEBI" id="CHEBI:29108"/>
        <label>1</label>
    </ligand>
</feature>
<dbReference type="InterPro" id="IPR037104">
    <property type="entry name" value="Annexin_sf"/>
</dbReference>
<keyword evidence="3 6" id="KW-0106">Calcium</keyword>
<feature type="binding site" evidence="6">
    <location>
        <position position="338"/>
    </location>
    <ligand>
        <name>Ca(2+)</name>
        <dbReference type="ChEBI" id="CHEBI:29108"/>
        <label>1</label>
    </ligand>
</feature>
<feature type="binding site" evidence="6">
    <location>
        <position position="293"/>
    </location>
    <ligand>
        <name>Ca(2+)</name>
        <dbReference type="ChEBI" id="CHEBI:29108"/>
        <label>1</label>
    </ligand>
</feature>
<dbReference type="SMART" id="SM00335">
    <property type="entry name" value="ANX"/>
    <property type="match status" value="4"/>
</dbReference>
<dbReference type="FunFam" id="1.10.220.10:FF:000006">
    <property type="entry name" value="Annexin"/>
    <property type="match status" value="1"/>
</dbReference>
<feature type="binding site" evidence="6">
    <location>
        <position position="297"/>
    </location>
    <ligand>
        <name>Ca(2+)</name>
        <dbReference type="ChEBI" id="CHEBI:29108"/>
        <label>2</label>
    </ligand>
</feature>
<evidence type="ECO:0000256" key="1">
    <source>
        <dbReference type="ARBA" id="ARBA00022723"/>
    </source>
</evidence>
<accession>A0AAU9PUR4</accession>
<dbReference type="AlphaFoldDB" id="A0AAU9PUR4"/>
<name>A0AAU9PUR4_9ASTR</name>
<dbReference type="PRINTS" id="PR01814">
    <property type="entry name" value="ANNEXINPLANT"/>
</dbReference>
<sequence length="355" mass="40411">MLSSFGSCCVAEPNNQSHYSSRFYSKAGKERTPDIVAQRMSTITVPAEVPPVSDDVEQLHKAFEGWGTNEGLIIEILAHRNADQRKLIRHTYAETYKEDLLKALEKELTSDFERIILLWTLDPPERDAFLANEATKKGAKSNHVLAEIASTRSSQDLLLVKKAYHLRYQKSMEEDVAHTTTGDFGKLLWPLVTSYRYEGDEVDMSLAKTEAKLLHDKITEKCYNDDDFIRIITTRSKPQINATLNHYKNEFGQDINKDLKADPKDEFLAILRATIKGLTYPVKYFEKRLRLAIEKTGTDESALSRIVATRAEFDMKIIKEEYKKRSSVSLDEAIAKDTRGDYEDMLLALVGTSES</sequence>
<keyword evidence="9" id="KW-1185">Reference proteome</keyword>
<dbReference type="GO" id="GO:0005886">
    <property type="term" value="C:plasma membrane"/>
    <property type="evidence" value="ECO:0007669"/>
    <property type="project" value="TreeGrafter"/>
</dbReference>
<dbReference type="PROSITE" id="PS00223">
    <property type="entry name" value="ANNEXIN_1"/>
    <property type="match status" value="1"/>
</dbReference>
<dbReference type="Proteomes" id="UP001157418">
    <property type="component" value="Unassembled WGS sequence"/>
</dbReference>
<keyword evidence="4 7" id="KW-0041">Annexin</keyword>
<comment type="domain">
    <text evidence="7">A pair of annexin repeats may form one binding site for calcium and phospholipid.</text>
</comment>
<feature type="binding site" evidence="6">
    <location>
        <position position="295"/>
    </location>
    <ligand>
        <name>Ca(2+)</name>
        <dbReference type="ChEBI" id="CHEBI:29108"/>
        <label>3</label>
    </ligand>
</feature>
<dbReference type="InterPro" id="IPR001464">
    <property type="entry name" value="Annexin"/>
</dbReference>
<dbReference type="GO" id="GO:0009408">
    <property type="term" value="P:response to heat"/>
    <property type="evidence" value="ECO:0007669"/>
    <property type="project" value="TreeGrafter"/>
</dbReference>
<dbReference type="GO" id="GO:0009414">
    <property type="term" value="P:response to water deprivation"/>
    <property type="evidence" value="ECO:0007669"/>
    <property type="project" value="TreeGrafter"/>
</dbReference>
<evidence type="ECO:0000256" key="7">
    <source>
        <dbReference type="RuleBase" id="RU003540"/>
    </source>
</evidence>
<dbReference type="InterPro" id="IPR018502">
    <property type="entry name" value="Annexin_repeat"/>
</dbReference>
<reference evidence="8 9" key="1">
    <citation type="submission" date="2022-01" db="EMBL/GenBank/DDBJ databases">
        <authorList>
            <person name="Xiong W."/>
            <person name="Schranz E."/>
        </authorList>
    </citation>
    <scope>NUCLEOTIDE SEQUENCE [LARGE SCALE GENOMIC DNA]</scope>
</reference>
<feature type="binding site" evidence="6">
    <location>
        <position position="343"/>
    </location>
    <ligand>
        <name>Ca(2+)</name>
        <dbReference type="ChEBI" id="CHEBI:29108"/>
        <label>1</label>
    </ligand>
</feature>
<evidence type="ECO:0000256" key="3">
    <source>
        <dbReference type="ARBA" id="ARBA00022837"/>
    </source>
</evidence>
<dbReference type="GO" id="GO:0001786">
    <property type="term" value="F:phosphatidylserine binding"/>
    <property type="evidence" value="ECO:0007669"/>
    <property type="project" value="TreeGrafter"/>
</dbReference>
<feature type="binding site" evidence="6">
    <location>
        <position position="337"/>
    </location>
    <ligand>
        <name>Ca(2+)</name>
        <dbReference type="ChEBI" id="CHEBI:29108"/>
        <label>1</label>
    </ligand>
</feature>
<dbReference type="PANTHER" id="PTHR10502">
    <property type="entry name" value="ANNEXIN"/>
    <property type="match status" value="1"/>
</dbReference>
<dbReference type="GO" id="GO:0005544">
    <property type="term" value="F:calcium-dependent phospholipid binding"/>
    <property type="evidence" value="ECO:0007669"/>
    <property type="project" value="UniProtKB-KW"/>
</dbReference>
<feature type="binding site" evidence="6">
    <location>
        <position position="107"/>
    </location>
    <ligand>
        <name>Ca(2+)</name>
        <dbReference type="ChEBI" id="CHEBI:29108"/>
        <label>1</label>
    </ligand>
</feature>
<comment type="similarity">
    <text evidence="7">Belongs to the annexin family.</text>
</comment>
<feature type="binding site" evidence="6">
    <location>
        <position position="65"/>
    </location>
    <ligand>
        <name>Ca(2+)</name>
        <dbReference type="ChEBI" id="CHEBI:29108"/>
        <label>1</label>
    </ligand>
</feature>
<dbReference type="InterPro" id="IPR018252">
    <property type="entry name" value="Annexin_repeat_CS"/>
</dbReference>
<evidence type="ECO:0000256" key="6">
    <source>
        <dbReference type="PIRSR" id="PIRSR609118-1"/>
    </source>
</evidence>
<dbReference type="FunFam" id="1.10.220.10:FF:000009">
    <property type="entry name" value="Annexin"/>
    <property type="match status" value="1"/>
</dbReference>
<proteinExistence type="inferred from homology"/>
<dbReference type="GO" id="GO:0005737">
    <property type="term" value="C:cytoplasm"/>
    <property type="evidence" value="ECO:0007669"/>
    <property type="project" value="TreeGrafter"/>
</dbReference>
<dbReference type="PANTHER" id="PTHR10502:SF222">
    <property type="entry name" value="ANNEXIN"/>
    <property type="match status" value="1"/>
</dbReference>
<dbReference type="InterPro" id="IPR009118">
    <property type="entry name" value="AnnexinD_plant"/>
</dbReference>
<feature type="binding site" evidence="6">
    <location>
        <position position="335"/>
    </location>
    <ligand>
        <name>Ca(2+)</name>
        <dbReference type="ChEBI" id="CHEBI:29108"/>
        <label>1</label>
    </ligand>
</feature>
<dbReference type="GO" id="GO:0009651">
    <property type="term" value="P:response to salt stress"/>
    <property type="evidence" value="ECO:0007669"/>
    <property type="project" value="TreeGrafter"/>
</dbReference>
<dbReference type="FunFam" id="1.10.220.10:FF:000001">
    <property type="entry name" value="Annexin"/>
    <property type="match status" value="1"/>
</dbReference>
<dbReference type="Gene3D" id="1.10.220.10">
    <property type="entry name" value="Annexin"/>
    <property type="match status" value="4"/>
</dbReference>
<dbReference type="GO" id="GO:0005509">
    <property type="term" value="F:calcium ion binding"/>
    <property type="evidence" value="ECO:0007669"/>
    <property type="project" value="InterPro"/>
</dbReference>
<evidence type="ECO:0000313" key="8">
    <source>
        <dbReference type="EMBL" id="CAH1454115.1"/>
    </source>
</evidence>
<keyword evidence="5 7" id="KW-0111">Calcium/phospholipid-binding</keyword>
<evidence type="ECO:0000256" key="5">
    <source>
        <dbReference type="ARBA" id="ARBA00023302"/>
    </source>
</evidence>
<evidence type="ECO:0000256" key="4">
    <source>
        <dbReference type="ARBA" id="ARBA00023216"/>
    </source>
</evidence>
<organism evidence="8 9">
    <name type="scientific">Lactuca virosa</name>
    <dbReference type="NCBI Taxonomy" id="75947"/>
    <lineage>
        <taxon>Eukaryota</taxon>
        <taxon>Viridiplantae</taxon>
        <taxon>Streptophyta</taxon>
        <taxon>Embryophyta</taxon>
        <taxon>Tracheophyta</taxon>
        <taxon>Spermatophyta</taxon>
        <taxon>Magnoliopsida</taxon>
        <taxon>eudicotyledons</taxon>
        <taxon>Gunneridae</taxon>
        <taxon>Pentapetalae</taxon>
        <taxon>asterids</taxon>
        <taxon>campanulids</taxon>
        <taxon>Asterales</taxon>
        <taxon>Asteraceae</taxon>
        <taxon>Cichorioideae</taxon>
        <taxon>Cichorieae</taxon>
        <taxon>Lactucinae</taxon>
        <taxon>Lactuca</taxon>
    </lineage>
</organism>
<protein>
    <recommendedName>
        <fullName evidence="7">Annexin</fullName>
    </recommendedName>
</protein>
<dbReference type="FunFam" id="1.10.220.10:FF:000008">
    <property type="entry name" value="Annexin"/>
    <property type="match status" value="1"/>
</dbReference>
<keyword evidence="1 6" id="KW-0479">Metal-binding</keyword>
<dbReference type="SUPFAM" id="SSF47874">
    <property type="entry name" value="Annexin"/>
    <property type="match status" value="1"/>
</dbReference>